<evidence type="ECO:0000313" key="3">
    <source>
        <dbReference type="Proteomes" id="UP000234681"/>
    </source>
</evidence>
<evidence type="ECO:0000256" key="1">
    <source>
        <dbReference type="SAM" id="MobiDB-lite"/>
    </source>
</evidence>
<protein>
    <submittedName>
        <fullName evidence="2">RCG22226</fullName>
    </submittedName>
</protein>
<name>A6INP6_RAT</name>
<reference evidence="2 3" key="1">
    <citation type="submission" date="2005-09" db="EMBL/GenBank/DDBJ databases">
        <authorList>
            <person name="Mural R.J."/>
            <person name="Li P.W."/>
            <person name="Adams M.D."/>
            <person name="Amanatides P.G."/>
            <person name="Baden-Tillson H."/>
            <person name="Barnstead M."/>
            <person name="Chin S.H."/>
            <person name="Dew I."/>
            <person name="Evans C.A."/>
            <person name="Ferriera S."/>
            <person name="Flanigan M."/>
            <person name="Fosler C."/>
            <person name="Glodek A."/>
            <person name="Gu Z."/>
            <person name="Holt R.A."/>
            <person name="Jennings D."/>
            <person name="Kraft C.L."/>
            <person name="Lu F."/>
            <person name="Nguyen T."/>
            <person name="Nusskern D.R."/>
            <person name="Pfannkoch C.M."/>
            <person name="Sitter C."/>
            <person name="Sutton G.G."/>
            <person name="Venter J.C."/>
            <person name="Wang Z."/>
            <person name="Woodage T."/>
            <person name="Zheng X.H."/>
            <person name="Zhong F."/>
        </authorList>
    </citation>
    <scope>NUCLEOTIDE SEQUENCE [LARGE SCALE GENOMIC DNA]</scope>
    <source>
        <strain>BN</strain>
        <strain evidence="3">Sprague-Dawley</strain>
    </source>
</reference>
<dbReference type="AlphaFoldDB" id="A6INP6"/>
<evidence type="ECO:0000313" key="2">
    <source>
        <dbReference type="EMBL" id="EDL99165.1"/>
    </source>
</evidence>
<dbReference type="EMBL" id="CH473965">
    <property type="protein sequence ID" value="EDL99165.1"/>
    <property type="molecule type" value="Genomic_DNA"/>
</dbReference>
<dbReference type="Proteomes" id="UP000234681">
    <property type="component" value="Chromosome 9"/>
</dbReference>
<organism evidence="2 3">
    <name type="scientific">Rattus norvegicus</name>
    <name type="common">Rat</name>
    <dbReference type="NCBI Taxonomy" id="10116"/>
    <lineage>
        <taxon>Eukaryota</taxon>
        <taxon>Metazoa</taxon>
        <taxon>Chordata</taxon>
        <taxon>Craniata</taxon>
        <taxon>Vertebrata</taxon>
        <taxon>Euteleostomi</taxon>
        <taxon>Mammalia</taxon>
        <taxon>Eutheria</taxon>
        <taxon>Euarchontoglires</taxon>
        <taxon>Glires</taxon>
        <taxon>Rodentia</taxon>
        <taxon>Myomorpha</taxon>
        <taxon>Muroidea</taxon>
        <taxon>Muridae</taxon>
        <taxon>Murinae</taxon>
        <taxon>Rattus</taxon>
    </lineage>
</organism>
<accession>A6INP6</accession>
<feature type="region of interest" description="Disordered" evidence="1">
    <location>
        <begin position="1"/>
        <end position="29"/>
    </location>
</feature>
<proteinExistence type="predicted"/>
<gene>
    <name evidence="2" type="ORF">rCG_22226</name>
</gene>
<sequence length="88" mass="9668">MIKIATRAKAAPRLGGPQGLISWASPESSGARIRPTAVTDWPTPMTVPLAWAPPTLSWRSVMQVLPMVVEKDRRVEDKTTMAMELVVE</sequence>